<dbReference type="Gene3D" id="2.20.25.80">
    <property type="entry name" value="WRKY domain"/>
    <property type="match status" value="1"/>
</dbReference>
<keyword evidence="4" id="KW-0804">Transcription</keyword>
<name>A0A6A1VXR8_9ROSI</name>
<dbReference type="PANTHER" id="PTHR31282">
    <property type="entry name" value="WRKY TRANSCRIPTION FACTOR 21-RELATED"/>
    <property type="match status" value="1"/>
</dbReference>
<feature type="domain" description="WRKY" evidence="7">
    <location>
        <begin position="120"/>
        <end position="183"/>
    </location>
</feature>
<gene>
    <name evidence="8" type="ORF">CJ030_MR3G002722</name>
</gene>
<dbReference type="Pfam" id="PF03106">
    <property type="entry name" value="WRKY"/>
    <property type="match status" value="1"/>
</dbReference>
<dbReference type="Proteomes" id="UP000516437">
    <property type="component" value="Chromosome 3"/>
</dbReference>
<dbReference type="PROSITE" id="PS50811">
    <property type="entry name" value="WRKY"/>
    <property type="match status" value="1"/>
</dbReference>
<dbReference type="InterPro" id="IPR036576">
    <property type="entry name" value="WRKY_dom_sf"/>
</dbReference>
<evidence type="ECO:0000256" key="1">
    <source>
        <dbReference type="ARBA" id="ARBA00004123"/>
    </source>
</evidence>
<reference evidence="8 9" key="1">
    <citation type="journal article" date="2019" name="Plant Biotechnol. J.">
        <title>The red bayberry genome and genetic basis of sex determination.</title>
        <authorList>
            <person name="Jia H.M."/>
            <person name="Jia H.J."/>
            <person name="Cai Q.L."/>
            <person name="Wang Y."/>
            <person name="Zhao H.B."/>
            <person name="Yang W.F."/>
            <person name="Wang G.Y."/>
            <person name="Li Y.H."/>
            <person name="Zhan D.L."/>
            <person name="Shen Y.T."/>
            <person name="Niu Q.F."/>
            <person name="Chang L."/>
            <person name="Qiu J."/>
            <person name="Zhao L."/>
            <person name="Xie H.B."/>
            <person name="Fu W.Y."/>
            <person name="Jin J."/>
            <person name="Li X.W."/>
            <person name="Jiao Y."/>
            <person name="Zhou C.C."/>
            <person name="Tu T."/>
            <person name="Chai C.Y."/>
            <person name="Gao J.L."/>
            <person name="Fan L.J."/>
            <person name="van de Weg E."/>
            <person name="Wang J.Y."/>
            <person name="Gao Z.S."/>
        </authorList>
    </citation>
    <scope>NUCLEOTIDE SEQUENCE [LARGE SCALE GENOMIC DNA]</scope>
    <source>
        <tissue evidence="8">Leaves</tissue>
    </source>
</reference>
<organism evidence="8 9">
    <name type="scientific">Morella rubra</name>
    <name type="common">Chinese bayberry</name>
    <dbReference type="NCBI Taxonomy" id="262757"/>
    <lineage>
        <taxon>Eukaryota</taxon>
        <taxon>Viridiplantae</taxon>
        <taxon>Streptophyta</taxon>
        <taxon>Embryophyta</taxon>
        <taxon>Tracheophyta</taxon>
        <taxon>Spermatophyta</taxon>
        <taxon>Magnoliopsida</taxon>
        <taxon>eudicotyledons</taxon>
        <taxon>Gunneridae</taxon>
        <taxon>Pentapetalae</taxon>
        <taxon>rosids</taxon>
        <taxon>fabids</taxon>
        <taxon>Fagales</taxon>
        <taxon>Myricaceae</taxon>
        <taxon>Morella</taxon>
    </lineage>
</organism>
<dbReference type="InterPro" id="IPR044810">
    <property type="entry name" value="WRKY_plant"/>
</dbReference>
<sequence>MGTPSPEKLTTTRTNVIKELVEGQEFATQLRNLLHRPLEDHGAVSAEELVLKILRSFTETLSVLSSCESGEVSHNQAVSHADSHCDDQRSEDSGESRKRLAAKDRRGCYKRRKTSQSWTTVSPVIDDGHAWRKYGQKEILNAKHPRSYFRCTRKYDQGCRATKQVQRMEDDPQMFQTTYIGHHTCKDMLKAPQIVTDSLPWGPFLVNSDSVIPSKQDHALSSLTRTIKQESKEEAPSDLTDNLSSLGTSLWSDLKAFELSDPAIMSPKMGSDNGDMVSTMYSCTETGPLSLGMDFVVESVDFDGDFNFDDSEFLMADA</sequence>
<evidence type="ECO:0000256" key="4">
    <source>
        <dbReference type="ARBA" id="ARBA00023163"/>
    </source>
</evidence>
<dbReference type="GO" id="GO:0005634">
    <property type="term" value="C:nucleus"/>
    <property type="evidence" value="ECO:0007669"/>
    <property type="project" value="UniProtKB-SubCell"/>
</dbReference>
<evidence type="ECO:0000256" key="2">
    <source>
        <dbReference type="ARBA" id="ARBA00023015"/>
    </source>
</evidence>
<dbReference type="GO" id="GO:0003700">
    <property type="term" value="F:DNA-binding transcription factor activity"/>
    <property type="evidence" value="ECO:0007669"/>
    <property type="project" value="InterPro"/>
</dbReference>
<accession>A0A6A1VXR8</accession>
<keyword evidence="3" id="KW-0238">DNA-binding</keyword>
<proteinExistence type="predicted"/>
<protein>
    <submittedName>
        <fullName evidence="8">Putative WRKY transcription factor 70</fullName>
    </submittedName>
</protein>
<dbReference type="OrthoDB" id="2021064at2759"/>
<keyword evidence="2" id="KW-0805">Transcription regulation</keyword>
<dbReference type="SMART" id="SM00774">
    <property type="entry name" value="WRKY"/>
    <property type="match status" value="1"/>
</dbReference>
<evidence type="ECO:0000256" key="6">
    <source>
        <dbReference type="SAM" id="MobiDB-lite"/>
    </source>
</evidence>
<evidence type="ECO:0000256" key="3">
    <source>
        <dbReference type="ARBA" id="ARBA00023125"/>
    </source>
</evidence>
<feature type="compositionally biased region" description="Basic and acidic residues" evidence="6">
    <location>
        <begin position="81"/>
        <end position="106"/>
    </location>
</feature>
<dbReference type="InterPro" id="IPR003657">
    <property type="entry name" value="WRKY_dom"/>
</dbReference>
<comment type="caution">
    <text evidence="8">The sequence shown here is derived from an EMBL/GenBank/DDBJ whole genome shotgun (WGS) entry which is preliminary data.</text>
</comment>
<comment type="subcellular location">
    <subcellularLocation>
        <location evidence="1">Nucleus</location>
    </subcellularLocation>
</comment>
<dbReference type="SUPFAM" id="SSF118290">
    <property type="entry name" value="WRKY DNA-binding domain"/>
    <property type="match status" value="1"/>
</dbReference>
<dbReference type="EMBL" id="RXIC02000021">
    <property type="protein sequence ID" value="KAB1217575.1"/>
    <property type="molecule type" value="Genomic_DNA"/>
</dbReference>
<evidence type="ECO:0000313" key="8">
    <source>
        <dbReference type="EMBL" id="KAB1217575.1"/>
    </source>
</evidence>
<keyword evidence="5" id="KW-0539">Nucleus</keyword>
<keyword evidence="9" id="KW-1185">Reference proteome</keyword>
<dbReference type="GO" id="GO:0043565">
    <property type="term" value="F:sequence-specific DNA binding"/>
    <property type="evidence" value="ECO:0007669"/>
    <property type="project" value="InterPro"/>
</dbReference>
<evidence type="ECO:0000313" key="9">
    <source>
        <dbReference type="Proteomes" id="UP000516437"/>
    </source>
</evidence>
<evidence type="ECO:0000256" key="5">
    <source>
        <dbReference type="ARBA" id="ARBA00023242"/>
    </source>
</evidence>
<feature type="region of interest" description="Disordered" evidence="6">
    <location>
        <begin position="78"/>
        <end position="106"/>
    </location>
</feature>
<dbReference type="AlphaFoldDB" id="A0A6A1VXR8"/>
<evidence type="ECO:0000259" key="7">
    <source>
        <dbReference type="PROSITE" id="PS50811"/>
    </source>
</evidence>